<evidence type="ECO:0000256" key="3">
    <source>
        <dbReference type="ARBA" id="ARBA00005656"/>
    </source>
</evidence>
<dbReference type="NCBIfam" id="TIGR00651">
    <property type="entry name" value="pta"/>
    <property type="match status" value="1"/>
</dbReference>
<dbReference type="GO" id="GO:0008959">
    <property type="term" value="F:phosphate acetyltransferase activity"/>
    <property type="evidence" value="ECO:0007669"/>
    <property type="project" value="UniProtKB-EC"/>
</dbReference>
<evidence type="ECO:0000256" key="5">
    <source>
        <dbReference type="ARBA" id="ARBA00021528"/>
    </source>
</evidence>
<reference evidence="10 11" key="1">
    <citation type="submission" date="2019-11" db="EMBL/GenBank/DDBJ databases">
        <authorList>
            <person name="Zhang X.Y."/>
        </authorList>
    </citation>
    <scope>NUCLEOTIDE SEQUENCE [LARGE SCALE GENOMIC DNA]</scope>
    <source>
        <strain evidence="10 11">C176</strain>
    </source>
</reference>
<dbReference type="SUPFAM" id="SSF53659">
    <property type="entry name" value="Isocitrate/Isopropylmalate dehydrogenase-like"/>
    <property type="match status" value="1"/>
</dbReference>
<dbReference type="Gene3D" id="3.40.50.10950">
    <property type="match status" value="1"/>
</dbReference>
<dbReference type="EC" id="2.3.1.8" evidence="4"/>
<dbReference type="PANTHER" id="PTHR43356">
    <property type="entry name" value="PHOSPHATE ACETYLTRANSFERASE"/>
    <property type="match status" value="1"/>
</dbReference>
<dbReference type="PIRSF" id="PIRSF000428">
    <property type="entry name" value="P_Ac_trans"/>
    <property type="match status" value="1"/>
</dbReference>
<name>A0A6N7QT03_9GAMM</name>
<dbReference type="RefSeq" id="WP_153720174.1">
    <property type="nucleotide sequence ID" value="NZ_WJPP01000007.1"/>
</dbReference>
<evidence type="ECO:0000256" key="8">
    <source>
        <dbReference type="ARBA" id="ARBA00031108"/>
    </source>
</evidence>
<sequence length="339" mass="35653">MTLLDELSARARGLSARIVLSEGSDARVLRAAVMAADDGVAVPLLLGNAEEIYSVAEKQGIALAGIEVVDPSEPADCERRAAALFALRQHKGLTLENARKLASSPLYAAPLMVREAEADGCVGGAVHSTADTVRAALKVIGVKPGNALVSSFFLMIPPVNSAIDSQALIFADCALNVRPNAEELAYIASDTADNANRLLSEPPRVAMLSFSTLGSAKHPDATRVADATHAVEAMHPDLEVDGELQFDASIVADIAERKAPKSTVAGRANIFIFPGLEAGNIGYKIAQRLGGFLAIGPVLQGLARPANDLSRGCSVEDIYRMMVLTALQTEGAKREYAKI</sequence>
<evidence type="ECO:0000259" key="9">
    <source>
        <dbReference type="Pfam" id="PF01515"/>
    </source>
</evidence>
<evidence type="ECO:0000256" key="7">
    <source>
        <dbReference type="ARBA" id="ARBA00023315"/>
    </source>
</evidence>
<dbReference type="InterPro" id="IPR004614">
    <property type="entry name" value="P_AcTrfase"/>
</dbReference>
<dbReference type="EMBL" id="WJPP01000007">
    <property type="protein sequence ID" value="MRH79122.1"/>
    <property type="molecule type" value="Genomic_DNA"/>
</dbReference>
<keyword evidence="11" id="KW-1185">Reference proteome</keyword>
<protein>
    <recommendedName>
        <fullName evidence="5">Phosphate acetyltransferase</fullName>
        <ecNumber evidence="4">2.3.1.8</ecNumber>
    </recommendedName>
    <alternativeName>
        <fullName evidence="8">Phosphotransacetylase</fullName>
    </alternativeName>
</protein>
<feature type="domain" description="Phosphate acetyl/butaryl transferase" evidence="9">
    <location>
        <begin position="3"/>
        <end position="326"/>
    </location>
</feature>
<proteinExistence type="inferred from homology"/>
<dbReference type="Gene3D" id="3.40.50.10750">
    <property type="entry name" value="Isocitrate/Isopropylmalate dehydrogenase-like"/>
    <property type="match status" value="1"/>
</dbReference>
<dbReference type="AlphaFoldDB" id="A0A6N7QT03"/>
<organism evidence="10 11">
    <name type="scientific">Spiribacter salilacus</name>
    <dbReference type="NCBI Taxonomy" id="2664894"/>
    <lineage>
        <taxon>Bacteria</taxon>
        <taxon>Pseudomonadati</taxon>
        <taxon>Pseudomonadota</taxon>
        <taxon>Gammaproteobacteria</taxon>
        <taxon>Chromatiales</taxon>
        <taxon>Ectothiorhodospiraceae</taxon>
        <taxon>Spiribacter</taxon>
    </lineage>
</organism>
<evidence type="ECO:0000313" key="11">
    <source>
        <dbReference type="Proteomes" id="UP000433788"/>
    </source>
</evidence>
<comment type="pathway">
    <text evidence="2">Metabolic intermediate biosynthesis; acetyl-CoA biosynthesis; acetyl-CoA from acetate: step 2/2.</text>
</comment>
<evidence type="ECO:0000256" key="4">
    <source>
        <dbReference type="ARBA" id="ARBA00012707"/>
    </source>
</evidence>
<evidence type="ECO:0000256" key="2">
    <source>
        <dbReference type="ARBA" id="ARBA00004989"/>
    </source>
</evidence>
<gene>
    <name evidence="10" type="primary">pta</name>
    <name evidence="10" type="ORF">GH984_10475</name>
</gene>
<keyword evidence="6 10" id="KW-0808">Transferase</keyword>
<comment type="catalytic activity">
    <reaction evidence="1">
        <text>acetyl-CoA + phosphate = acetyl phosphate + CoA</text>
        <dbReference type="Rhea" id="RHEA:19521"/>
        <dbReference type="ChEBI" id="CHEBI:22191"/>
        <dbReference type="ChEBI" id="CHEBI:43474"/>
        <dbReference type="ChEBI" id="CHEBI:57287"/>
        <dbReference type="ChEBI" id="CHEBI:57288"/>
        <dbReference type="EC" id="2.3.1.8"/>
    </reaction>
</comment>
<comment type="caution">
    <text evidence="10">The sequence shown here is derived from an EMBL/GenBank/DDBJ whole genome shotgun (WGS) entry which is preliminary data.</text>
</comment>
<dbReference type="PANTHER" id="PTHR43356:SF3">
    <property type="entry name" value="PHOSPHATE ACETYLTRANSFERASE"/>
    <property type="match status" value="1"/>
</dbReference>
<evidence type="ECO:0000313" key="10">
    <source>
        <dbReference type="EMBL" id="MRH79122.1"/>
    </source>
</evidence>
<dbReference type="InterPro" id="IPR042112">
    <property type="entry name" value="P_AcTrfase_dom2"/>
</dbReference>
<dbReference type="InterPro" id="IPR002505">
    <property type="entry name" value="PTA_PTB"/>
</dbReference>
<evidence type="ECO:0000256" key="6">
    <source>
        <dbReference type="ARBA" id="ARBA00022679"/>
    </source>
</evidence>
<comment type="similarity">
    <text evidence="3">Belongs to the phosphate acetyltransferase and butyryltransferase family.</text>
</comment>
<dbReference type="NCBIfam" id="NF007233">
    <property type="entry name" value="PRK09653.1"/>
    <property type="match status" value="1"/>
</dbReference>
<dbReference type="Proteomes" id="UP000433788">
    <property type="component" value="Unassembled WGS sequence"/>
</dbReference>
<dbReference type="Pfam" id="PF01515">
    <property type="entry name" value="PTA_PTB"/>
    <property type="match status" value="1"/>
</dbReference>
<dbReference type="InterPro" id="IPR012147">
    <property type="entry name" value="P_Ac_Bu_trans"/>
</dbReference>
<accession>A0A6N7QT03</accession>
<evidence type="ECO:0000256" key="1">
    <source>
        <dbReference type="ARBA" id="ARBA00000705"/>
    </source>
</evidence>
<keyword evidence="7 10" id="KW-0012">Acyltransferase</keyword>
<dbReference type="InterPro" id="IPR042113">
    <property type="entry name" value="P_AcTrfase_dom1"/>
</dbReference>
<dbReference type="InterPro" id="IPR050500">
    <property type="entry name" value="Phos_Acetyltrans/Butyryltrans"/>
</dbReference>